<dbReference type="Proteomes" id="UP000573327">
    <property type="component" value="Unassembled WGS sequence"/>
</dbReference>
<keyword evidence="10" id="KW-1185">Reference proteome</keyword>
<evidence type="ECO:0000256" key="2">
    <source>
        <dbReference type="ARBA" id="ARBA00023012"/>
    </source>
</evidence>
<dbReference type="InterPro" id="IPR001867">
    <property type="entry name" value="OmpR/PhoB-type_DNA-bd"/>
</dbReference>
<name>A0A7W7SCT1_9ACTN</name>
<feature type="region of interest" description="Disordered" evidence="7">
    <location>
        <begin position="618"/>
        <end position="639"/>
    </location>
</feature>
<dbReference type="CDD" id="cd15831">
    <property type="entry name" value="BTAD"/>
    <property type="match status" value="1"/>
</dbReference>
<dbReference type="RefSeq" id="WP_184916123.1">
    <property type="nucleotide sequence ID" value="NZ_JACHJR010000001.1"/>
</dbReference>
<evidence type="ECO:0000256" key="1">
    <source>
        <dbReference type="ARBA" id="ARBA00005820"/>
    </source>
</evidence>
<dbReference type="Pfam" id="PF03704">
    <property type="entry name" value="BTAD"/>
    <property type="match status" value="1"/>
</dbReference>
<dbReference type="InterPro" id="IPR011990">
    <property type="entry name" value="TPR-like_helical_dom_sf"/>
</dbReference>
<accession>A0A7W7SCT1</accession>
<dbReference type="PROSITE" id="PS51755">
    <property type="entry name" value="OMPR_PHOB"/>
    <property type="match status" value="1"/>
</dbReference>
<evidence type="ECO:0000313" key="10">
    <source>
        <dbReference type="Proteomes" id="UP000573327"/>
    </source>
</evidence>
<organism evidence="9 10">
    <name type="scientific">Kitasatospora gansuensis</name>
    <dbReference type="NCBI Taxonomy" id="258050"/>
    <lineage>
        <taxon>Bacteria</taxon>
        <taxon>Bacillati</taxon>
        <taxon>Actinomycetota</taxon>
        <taxon>Actinomycetes</taxon>
        <taxon>Kitasatosporales</taxon>
        <taxon>Streptomycetaceae</taxon>
        <taxon>Kitasatospora</taxon>
    </lineage>
</organism>
<dbReference type="SMART" id="SM00862">
    <property type="entry name" value="Trans_reg_C"/>
    <property type="match status" value="1"/>
</dbReference>
<proteinExistence type="inferred from homology"/>
<dbReference type="SUPFAM" id="SSF46894">
    <property type="entry name" value="C-terminal effector domain of the bipartite response regulators"/>
    <property type="match status" value="1"/>
</dbReference>
<comment type="similarity">
    <text evidence="1">Belongs to the AfsR/DnrI/RedD regulatory family.</text>
</comment>
<gene>
    <name evidence="9" type="ORF">F4556_003257</name>
</gene>
<keyword evidence="3" id="KW-0805">Transcription regulation</keyword>
<dbReference type="SUPFAM" id="SSF52540">
    <property type="entry name" value="P-loop containing nucleoside triphosphate hydrolases"/>
    <property type="match status" value="1"/>
</dbReference>
<dbReference type="PRINTS" id="PR00364">
    <property type="entry name" value="DISEASERSIST"/>
</dbReference>
<dbReference type="Gene3D" id="3.40.50.300">
    <property type="entry name" value="P-loop containing nucleotide triphosphate hydrolases"/>
    <property type="match status" value="1"/>
</dbReference>
<dbReference type="AlphaFoldDB" id="A0A7W7SCT1"/>
<dbReference type="InterPro" id="IPR036388">
    <property type="entry name" value="WH-like_DNA-bd_sf"/>
</dbReference>
<dbReference type="Pfam" id="PF13401">
    <property type="entry name" value="AAA_22"/>
    <property type="match status" value="1"/>
</dbReference>
<evidence type="ECO:0000256" key="4">
    <source>
        <dbReference type="ARBA" id="ARBA00023125"/>
    </source>
</evidence>
<protein>
    <submittedName>
        <fullName evidence="9">DNA-binding SARP family transcriptional activator</fullName>
    </submittedName>
</protein>
<evidence type="ECO:0000256" key="3">
    <source>
        <dbReference type="ARBA" id="ARBA00023015"/>
    </source>
</evidence>
<feature type="domain" description="OmpR/PhoB-type" evidence="8">
    <location>
        <begin position="1"/>
        <end position="96"/>
    </location>
</feature>
<dbReference type="InterPro" id="IPR049945">
    <property type="entry name" value="AAA_22"/>
</dbReference>
<comment type="caution">
    <text evidence="9">The sequence shown here is derived from an EMBL/GenBank/DDBJ whole genome shotgun (WGS) entry which is preliminary data.</text>
</comment>
<dbReference type="EMBL" id="JACHJR010000001">
    <property type="protein sequence ID" value="MBB4947722.1"/>
    <property type="molecule type" value="Genomic_DNA"/>
</dbReference>
<dbReference type="GO" id="GO:0000160">
    <property type="term" value="P:phosphorelay signal transduction system"/>
    <property type="evidence" value="ECO:0007669"/>
    <property type="project" value="UniProtKB-KW"/>
</dbReference>
<dbReference type="GO" id="GO:0043531">
    <property type="term" value="F:ADP binding"/>
    <property type="evidence" value="ECO:0007669"/>
    <property type="project" value="InterPro"/>
</dbReference>
<evidence type="ECO:0000256" key="7">
    <source>
        <dbReference type="SAM" id="MobiDB-lite"/>
    </source>
</evidence>
<dbReference type="GO" id="GO:0003677">
    <property type="term" value="F:DNA binding"/>
    <property type="evidence" value="ECO:0007669"/>
    <property type="project" value="UniProtKB-UniRule"/>
</dbReference>
<dbReference type="InterPro" id="IPR051677">
    <property type="entry name" value="AfsR-DnrI-RedD_regulator"/>
</dbReference>
<feature type="DNA-binding region" description="OmpR/PhoB-type" evidence="6">
    <location>
        <begin position="1"/>
        <end position="96"/>
    </location>
</feature>
<evidence type="ECO:0000256" key="6">
    <source>
        <dbReference type="PROSITE-ProRule" id="PRU01091"/>
    </source>
</evidence>
<dbReference type="InterPro" id="IPR016032">
    <property type="entry name" value="Sig_transdc_resp-reg_C-effctor"/>
</dbReference>
<sequence length="639" mass="67603">MDFAVLGPVEVRDEQEDLTPAAAMPRRVLATLLLQAGRTVSNATLEEELWDDEPPKLARKTIQTYLYQLRKALAAGPTGGRRQLLETRPNGYRILLEPGELDLRLFEQRVGVGRSALAEGDHARAAAVLREALGLWRGGALGDLPHGPVLAAEAARLEDARLGALEQRVEADLRLGRHRELVGELKALTVRHPTREEFAAQLMLAAYRSGLQEDALSTYGRLRRSVVEYTGLEPSERLQRLHRAVLSAAPGLAAPERAVTVRTVGRGRPAEIPAAPPGLVGRESESERIRRGMGRLCSVTCVVGGPGVGKTALVTEVAQRVKERYPDGQLFVTLHGADGAPLGPAEVLSTFLRAAGLEEPPGSAEEPARSWEESARLFRSWTADRKVLVVLDDAASVQQVLPLLPSGPDCATLITARQRLAGLSGAVGVQLAALGPADGLRLLESVAGPGRIGAERAVARELVELCDLLPLAVRAAGERLAARPGLGVAELTARLRAERGRLAELGVGDLDVAGRLAEAIRRLAAGEQQALRVLAGLGGRPFGIAEAARVLGVEAGPAGLLVDRLLSAHLLADLGTEGGAAGFRLPDLVRLAGTAPVCALLSRPGAGGPAEQPSAVRYRDAGRRARRGHCSGRPALALR</sequence>
<evidence type="ECO:0000313" key="9">
    <source>
        <dbReference type="EMBL" id="MBB4947722.1"/>
    </source>
</evidence>
<keyword evidence="2" id="KW-0902">Two-component regulatory system</keyword>
<dbReference type="InterPro" id="IPR005158">
    <property type="entry name" value="BTAD"/>
</dbReference>
<keyword evidence="4 6" id="KW-0238">DNA-binding</keyword>
<dbReference type="SMART" id="SM01043">
    <property type="entry name" value="BTAD"/>
    <property type="match status" value="1"/>
</dbReference>
<dbReference type="PANTHER" id="PTHR35807">
    <property type="entry name" value="TRANSCRIPTIONAL REGULATOR REDD-RELATED"/>
    <property type="match status" value="1"/>
</dbReference>
<dbReference type="GO" id="GO:0006355">
    <property type="term" value="P:regulation of DNA-templated transcription"/>
    <property type="evidence" value="ECO:0007669"/>
    <property type="project" value="InterPro"/>
</dbReference>
<keyword evidence="5" id="KW-0804">Transcription</keyword>
<evidence type="ECO:0000256" key="5">
    <source>
        <dbReference type="ARBA" id="ARBA00023163"/>
    </source>
</evidence>
<reference evidence="9 10" key="1">
    <citation type="submission" date="2020-08" db="EMBL/GenBank/DDBJ databases">
        <title>Sequencing the genomes of 1000 actinobacteria strains.</title>
        <authorList>
            <person name="Klenk H.-P."/>
        </authorList>
    </citation>
    <scope>NUCLEOTIDE SEQUENCE [LARGE SCALE GENOMIC DNA]</scope>
    <source>
        <strain evidence="9 10">DSM 44786</strain>
    </source>
</reference>
<dbReference type="Gene3D" id="1.25.40.10">
    <property type="entry name" value="Tetratricopeptide repeat domain"/>
    <property type="match status" value="1"/>
</dbReference>
<dbReference type="Pfam" id="PF00486">
    <property type="entry name" value="Trans_reg_C"/>
    <property type="match status" value="1"/>
</dbReference>
<dbReference type="SUPFAM" id="SSF48452">
    <property type="entry name" value="TPR-like"/>
    <property type="match status" value="1"/>
</dbReference>
<dbReference type="PANTHER" id="PTHR35807:SF1">
    <property type="entry name" value="TRANSCRIPTIONAL REGULATOR REDD"/>
    <property type="match status" value="1"/>
</dbReference>
<dbReference type="InterPro" id="IPR027417">
    <property type="entry name" value="P-loop_NTPase"/>
</dbReference>
<dbReference type="Gene3D" id="1.10.10.10">
    <property type="entry name" value="Winged helix-like DNA-binding domain superfamily/Winged helix DNA-binding domain"/>
    <property type="match status" value="1"/>
</dbReference>
<evidence type="ECO:0000259" key="8">
    <source>
        <dbReference type="PROSITE" id="PS51755"/>
    </source>
</evidence>